<dbReference type="SUPFAM" id="SSF54637">
    <property type="entry name" value="Thioesterase/thiol ester dehydrase-isomerase"/>
    <property type="match status" value="1"/>
</dbReference>
<evidence type="ECO:0000313" key="1">
    <source>
        <dbReference type="EMBL" id="GEN46848.1"/>
    </source>
</evidence>
<dbReference type="GO" id="GO:0047617">
    <property type="term" value="F:fatty acyl-CoA hydrolase activity"/>
    <property type="evidence" value="ECO:0007669"/>
    <property type="project" value="TreeGrafter"/>
</dbReference>
<sequence length="156" mass="18085">MTTEFKYEDYVHPEWVDYNGHMNDAEYAKVFSHAVDAFMGEIGLTQEVIAEEAYTIFTLETHLCYLKEAHEGEKLSVTVQIIDHDPKRLHVIFSMFNEQQELVATSEQMLMGMDTNQGKPAPFITNVQEKINTIWSKHEHLEQPKQVGRTIGIRKK</sequence>
<keyword evidence="2" id="KW-1185">Reference proteome</keyword>
<evidence type="ECO:0000313" key="2">
    <source>
        <dbReference type="Proteomes" id="UP000321440"/>
    </source>
</evidence>
<gene>
    <name evidence="1" type="ORF">AHA02nite_26240</name>
</gene>
<dbReference type="Pfam" id="PF13279">
    <property type="entry name" value="4HBT_2"/>
    <property type="match status" value="1"/>
</dbReference>
<dbReference type="Gene3D" id="3.10.129.10">
    <property type="entry name" value="Hotdog Thioesterase"/>
    <property type="match status" value="1"/>
</dbReference>
<protein>
    <submittedName>
        <fullName evidence="1">Thioesterase</fullName>
    </submittedName>
</protein>
<dbReference type="AlphaFoldDB" id="A0A511W925"/>
<dbReference type="OrthoDB" id="6117985at2"/>
<reference evidence="1 2" key="1">
    <citation type="submission" date="2019-07" db="EMBL/GenBank/DDBJ databases">
        <title>Whole genome shotgun sequence of Alkalibacillus haloalkaliphilus NBRC 103110.</title>
        <authorList>
            <person name="Hosoyama A."/>
            <person name="Uohara A."/>
            <person name="Ohji S."/>
            <person name="Ichikawa N."/>
        </authorList>
    </citation>
    <scope>NUCLEOTIDE SEQUENCE [LARGE SCALE GENOMIC DNA]</scope>
    <source>
        <strain evidence="1 2">NBRC 103110</strain>
    </source>
</reference>
<dbReference type="PANTHER" id="PTHR31793:SF2">
    <property type="entry name" value="BLR1345 PROTEIN"/>
    <property type="match status" value="1"/>
</dbReference>
<proteinExistence type="predicted"/>
<dbReference type="PANTHER" id="PTHR31793">
    <property type="entry name" value="4-HYDROXYBENZOYL-COA THIOESTERASE FAMILY MEMBER"/>
    <property type="match status" value="1"/>
</dbReference>
<dbReference type="RefSeq" id="WP_146818033.1">
    <property type="nucleotide sequence ID" value="NZ_BJYA01000019.1"/>
</dbReference>
<organism evidence="1 2">
    <name type="scientific">Alkalibacillus haloalkaliphilus</name>
    <dbReference type="NCBI Taxonomy" id="94136"/>
    <lineage>
        <taxon>Bacteria</taxon>
        <taxon>Bacillati</taxon>
        <taxon>Bacillota</taxon>
        <taxon>Bacilli</taxon>
        <taxon>Bacillales</taxon>
        <taxon>Bacillaceae</taxon>
        <taxon>Alkalibacillus</taxon>
    </lineage>
</organism>
<dbReference type="InterPro" id="IPR050563">
    <property type="entry name" value="4-hydroxybenzoyl-CoA_TE"/>
</dbReference>
<name>A0A511W925_9BACI</name>
<dbReference type="Proteomes" id="UP000321440">
    <property type="component" value="Unassembled WGS sequence"/>
</dbReference>
<dbReference type="InterPro" id="IPR029069">
    <property type="entry name" value="HotDog_dom_sf"/>
</dbReference>
<dbReference type="CDD" id="cd00586">
    <property type="entry name" value="4HBT"/>
    <property type="match status" value="1"/>
</dbReference>
<comment type="caution">
    <text evidence="1">The sequence shown here is derived from an EMBL/GenBank/DDBJ whole genome shotgun (WGS) entry which is preliminary data.</text>
</comment>
<accession>A0A511W925</accession>
<dbReference type="EMBL" id="BJYA01000019">
    <property type="protein sequence ID" value="GEN46848.1"/>
    <property type="molecule type" value="Genomic_DNA"/>
</dbReference>